<dbReference type="InterPro" id="IPR051532">
    <property type="entry name" value="Ester_Hydrolysis_Enzymes"/>
</dbReference>
<dbReference type="InterPro" id="IPR036514">
    <property type="entry name" value="SGNH_hydro_sf"/>
</dbReference>
<sequence>MTKLFLFGDSITAGYGEEGITDELTKRVQQAFPDTEVINAGIPGDTTADGLKRIDEHILRYNPDEVVVFFGANDVANYVGVSPVDYRRNLMEIIERIGKEKVILLSGPYTGQKRHGEDRSLVAIKQYVAVAETVACETGVPFVNLLEAMEKEADVMALLQEDELHFSDKGYDFLARIINQEIVKKR</sequence>
<dbReference type="Proteomes" id="UP001147148">
    <property type="component" value="Unassembled WGS sequence"/>
</dbReference>
<dbReference type="SUPFAM" id="SSF52266">
    <property type="entry name" value="SGNH hydrolase"/>
    <property type="match status" value="1"/>
</dbReference>
<organism evidence="2 3">
    <name type="scientific">Vagococcus proximus</name>
    <dbReference type="NCBI Taxonomy" id="2991417"/>
    <lineage>
        <taxon>Bacteria</taxon>
        <taxon>Bacillati</taxon>
        <taxon>Bacillota</taxon>
        <taxon>Bacilli</taxon>
        <taxon>Lactobacillales</taxon>
        <taxon>Enterococcaceae</taxon>
        <taxon>Vagococcus</taxon>
    </lineage>
</organism>
<dbReference type="InterPro" id="IPR013830">
    <property type="entry name" value="SGNH_hydro"/>
</dbReference>
<dbReference type="RefSeq" id="WP_275471281.1">
    <property type="nucleotide sequence ID" value="NZ_JAPDSH010000003.1"/>
</dbReference>
<keyword evidence="3" id="KW-1185">Reference proteome</keyword>
<reference evidence="2" key="1">
    <citation type="submission" date="2022-10" db="EMBL/GenBank/DDBJ databases">
        <title>Vagococcus sp. isolated from poultry meat.</title>
        <authorList>
            <person name="Johansson P."/>
            <person name="Bjorkroth J."/>
        </authorList>
    </citation>
    <scope>NUCLEOTIDE SEQUENCE</scope>
    <source>
        <strain evidence="2">PNs007</strain>
    </source>
</reference>
<protein>
    <submittedName>
        <fullName evidence="2">GDSL-type esterase/lipase family protein</fullName>
    </submittedName>
</protein>
<dbReference type="EMBL" id="JAPDSH010000003">
    <property type="protein sequence ID" value="MDF0479648.1"/>
    <property type="molecule type" value="Genomic_DNA"/>
</dbReference>
<dbReference type="PANTHER" id="PTHR30383">
    <property type="entry name" value="THIOESTERASE 1/PROTEASE 1/LYSOPHOSPHOLIPASE L1"/>
    <property type="match status" value="1"/>
</dbReference>
<proteinExistence type="predicted"/>
<evidence type="ECO:0000313" key="3">
    <source>
        <dbReference type="Proteomes" id="UP001147148"/>
    </source>
</evidence>
<gene>
    <name evidence="2" type="ORF">OL233_05035</name>
</gene>
<name>A0ABT5X0X3_9ENTE</name>
<dbReference type="Gene3D" id="3.40.50.1110">
    <property type="entry name" value="SGNH hydrolase"/>
    <property type="match status" value="1"/>
</dbReference>
<dbReference type="Pfam" id="PF13472">
    <property type="entry name" value="Lipase_GDSL_2"/>
    <property type="match status" value="1"/>
</dbReference>
<comment type="caution">
    <text evidence="2">The sequence shown here is derived from an EMBL/GenBank/DDBJ whole genome shotgun (WGS) entry which is preliminary data.</text>
</comment>
<dbReference type="PANTHER" id="PTHR30383:SF5">
    <property type="entry name" value="SGNH HYDROLASE-TYPE ESTERASE DOMAIN-CONTAINING PROTEIN"/>
    <property type="match status" value="1"/>
</dbReference>
<evidence type="ECO:0000259" key="1">
    <source>
        <dbReference type="Pfam" id="PF13472"/>
    </source>
</evidence>
<feature type="domain" description="SGNH hydrolase-type esterase" evidence="1">
    <location>
        <begin position="6"/>
        <end position="172"/>
    </location>
</feature>
<evidence type="ECO:0000313" key="2">
    <source>
        <dbReference type="EMBL" id="MDF0479648.1"/>
    </source>
</evidence>
<accession>A0ABT5X0X3</accession>